<organism evidence="1 2">
    <name type="scientific">Gossypium arboreum</name>
    <name type="common">Tree cotton</name>
    <name type="synonym">Gossypium nanking</name>
    <dbReference type="NCBI Taxonomy" id="29729"/>
    <lineage>
        <taxon>Eukaryota</taxon>
        <taxon>Viridiplantae</taxon>
        <taxon>Streptophyta</taxon>
        <taxon>Embryophyta</taxon>
        <taxon>Tracheophyta</taxon>
        <taxon>Spermatophyta</taxon>
        <taxon>Magnoliopsida</taxon>
        <taxon>eudicotyledons</taxon>
        <taxon>Gunneridae</taxon>
        <taxon>Pentapetalae</taxon>
        <taxon>rosids</taxon>
        <taxon>malvids</taxon>
        <taxon>Malvales</taxon>
        <taxon>Malvaceae</taxon>
        <taxon>Malvoideae</taxon>
        <taxon>Gossypium</taxon>
    </lineage>
</organism>
<evidence type="ECO:0000313" key="2">
    <source>
        <dbReference type="Proteomes" id="UP000032142"/>
    </source>
</evidence>
<dbReference type="AlphaFoldDB" id="A0A0B0MDV5"/>
<dbReference type="EMBL" id="JRRC01044827">
    <property type="protein sequence ID" value="KHF98581.1"/>
    <property type="molecule type" value="Genomic_DNA"/>
</dbReference>
<keyword evidence="2" id="KW-1185">Reference proteome</keyword>
<accession>A0A0B0MDV5</accession>
<name>A0A0B0MDV5_GOSAR</name>
<reference evidence="2" key="1">
    <citation type="submission" date="2014-09" db="EMBL/GenBank/DDBJ databases">
        <authorList>
            <person name="Mudge J."/>
            <person name="Ramaraj T."/>
            <person name="Lindquist I.E."/>
            <person name="Bharti A.K."/>
            <person name="Sundararajan A."/>
            <person name="Cameron C.T."/>
            <person name="Woodward J.E."/>
            <person name="May G.D."/>
            <person name="Brubaker C."/>
            <person name="Broadhvest J."/>
            <person name="Wilkins T.A."/>
        </authorList>
    </citation>
    <scope>NUCLEOTIDE SEQUENCE</scope>
    <source>
        <strain evidence="2">cv. AKA8401</strain>
    </source>
</reference>
<comment type="caution">
    <text evidence="1">The sequence shown here is derived from an EMBL/GenBank/DDBJ whole genome shotgun (WGS) entry which is preliminary data.</text>
</comment>
<evidence type="ECO:0000313" key="1">
    <source>
        <dbReference type="EMBL" id="KHF98581.1"/>
    </source>
</evidence>
<gene>
    <name evidence="1" type="ORF">F383_37792</name>
</gene>
<sequence>MRQYMCRLLRLLRIRSEEADETLYTIPGVWVGSVYLSRNTTESIPSVRFVSVRRIG</sequence>
<proteinExistence type="predicted"/>
<dbReference type="Proteomes" id="UP000032142">
    <property type="component" value="Unassembled WGS sequence"/>
</dbReference>
<protein>
    <submittedName>
        <fullName evidence="1">Uncharacterized protein</fullName>
    </submittedName>
</protein>